<sequence>MKKYWAPISLLLMTTFIVMYFFAPQAMDALSSPYNTLLLLILLLGAFITALFSERGRLKVIALSLSSLGILGLGVALIYIIGMMLFGNFGT</sequence>
<keyword evidence="1" id="KW-0812">Transmembrane</keyword>
<evidence type="ECO:0008006" key="4">
    <source>
        <dbReference type="Google" id="ProtNLM"/>
    </source>
</evidence>
<evidence type="ECO:0000313" key="2">
    <source>
        <dbReference type="EMBL" id="SFF57801.1"/>
    </source>
</evidence>
<protein>
    <recommendedName>
        <fullName evidence="4">YesK-like protein</fullName>
    </recommendedName>
</protein>
<accession>A0A1I2JY97</accession>
<organism evidence="2 3">
    <name type="scientific">Halobacillus alkaliphilus</name>
    <dbReference type="NCBI Taxonomy" id="396056"/>
    <lineage>
        <taxon>Bacteria</taxon>
        <taxon>Bacillati</taxon>
        <taxon>Bacillota</taxon>
        <taxon>Bacilli</taxon>
        <taxon>Bacillales</taxon>
        <taxon>Bacillaceae</taxon>
        <taxon>Halobacillus</taxon>
    </lineage>
</organism>
<evidence type="ECO:0000313" key="3">
    <source>
        <dbReference type="Proteomes" id="UP000198897"/>
    </source>
</evidence>
<dbReference type="AlphaFoldDB" id="A0A1I2JY97"/>
<dbReference type="Proteomes" id="UP000198897">
    <property type="component" value="Unassembled WGS sequence"/>
</dbReference>
<evidence type="ECO:0000256" key="1">
    <source>
        <dbReference type="SAM" id="Phobius"/>
    </source>
</evidence>
<dbReference type="RefSeq" id="WP_089749654.1">
    <property type="nucleotide sequence ID" value="NZ_FOOG01000002.1"/>
</dbReference>
<dbReference type="OrthoDB" id="2938273at2"/>
<proteinExistence type="predicted"/>
<keyword evidence="1" id="KW-0472">Membrane</keyword>
<feature type="transmembrane region" description="Helical" evidence="1">
    <location>
        <begin position="5"/>
        <end position="22"/>
    </location>
</feature>
<feature type="transmembrane region" description="Helical" evidence="1">
    <location>
        <begin position="60"/>
        <end position="86"/>
    </location>
</feature>
<keyword evidence="3" id="KW-1185">Reference proteome</keyword>
<dbReference type="EMBL" id="FOOG01000002">
    <property type="protein sequence ID" value="SFF57801.1"/>
    <property type="molecule type" value="Genomic_DNA"/>
</dbReference>
<feature type="transmembrane region" description="Helical" evidence="1">
    <location>
        <begin position="34"/>
        <end position="53"/>
    </location>
</feature>
<keyword evidence="1" id="KW-1133">Transmembrane helix</keyword>
<name>A0A1I2JY97_9BACI</name>
<reference evidence="3" key="1">
    <citation type="submission" date="2016-10" db="EMBL/GenBank/DDBJ databases">
        <authorList>
            <person name="Varghese N."/>
            <person name="Submissions S."/>
        </authorList>
    </citation>
    <scope>NUCLEOTIDE SEQUENCE [LARGE SCALE GENOMIC DNA]</scope>
    <source>
        <strain evidence="3">FP5</strain>
    </source>
</reference>
<gene>
    <name evidence="2" type="ORF">SAMN05216353_102118</name>
</gene>